<evidence type="ECO:0000256" key="4">
    <source>
        <dbReference type="ARBA" id="ARBA00022692"/>
    </source>
</evidence>
<evidence type="ECO:0000256" key="3">
    <source>
        <dbReference type="ARBA" id="ARBA00022475"/>
    </source>
</evidence>
<proteinExistence type="inferred from homology"/>
<protein>
    <submittedName>
        <fullName evidence="11">Mechanosensitive ion channel</fullName>
    </submittedName>
</protein>
<reference evidence="11 12" key="1">
    <citation type="journal article" date="2021" name="Genome Biol. Evol.">
        <title>Complete Genome Sequencing of a Novel Gloeobacter Species from a Waterfall Cave in Mexico.</title>
        <authorList>
            <person name="Saw J.H."/>
            <person name="Cardona T."/>
            <person name="Montejano G."/>
        </authorList>
    </citation>
    <scope>NUCLEOTIDE SEQUENCE [LARGE SCALE GENOMIC DNA]</scope>
    <source>
        <strain evidence="11">MG652769</strain>
    </source>
</reference>
<evidence type="ECO:0000313" key="11">
    <source>
        <dbReference type="EMBL" id="UFP93510.1"/>
    </source>
</evidence>
<dbReference type="Gene3D" id="1.10.287.1260">
    <property type="match status" value="1"/>
</dbReference>
<feature type="chain" id="PRO_5045817663" evidence="8">
    <location>
        <begin position="29"/>
        <end position="550"/>
    </location>
</feature>
<comment type="subcellular location">
    <subcellularLocation>
        <location evidence="1">Cell membrane</location>
        <topology evidence="1">Multi-pass membrane protein</topology>
    </subcellularLocation>
</comment>
<organism evidence="11 12">
    <name type="scientific">Gloeobacter morelensis MG652769</name>
    <dbReference type="NCBI Taxonomy" id="2781736"/>
    <lineage>
        <taxon>Bacteria</taxon>
        <taxon>Bacillati</taxon>
        <taxon>Cyanobacteriota</taxon>
        <taxon>Cyanophyceae</taxon>
        <taxon>Gloeobacterales</taxon>
        <taxon>Gloeobacteraceae</taxon>
        <taxon>Gloeobacter</taxon>
        <taxon>Gloeobacter morelensis</taxon>
    </lineage>
</organism>
<evidence type="ECO:0000256" key="5">
    <source>
        <dbReference type="ARBA" id="ARBA00022989"/>
    </source>
</evidence>
<keyword evidence="12" id="KW-1185">Reference proteome</keyword>
<comment type="similarity">
    <text evidence="2">Belongs to the MscS (TC 1.A.23) family.</text>
</comment>
<dbReference type="SUPFAM" id="SSF50182">
    <property type="entry name" value="Sm-like ribonucleoproteins"/>
    <property type="match status" value="1"/>
</dbReference>
<evidence type="ECO:0000256" key="1">
    <source>
        <dbReference type="ARBA" id="ARBA00004651"/>
    </source>
</evidence>
<dbReference type="InterPro" id="IPR010920">
    <property type="entry name" value="LSM_dom_sf"/>
</dbReference>
<dbReference type="InterPro" id="IPR006685">
    <property type="entry name" value="MscS_channel_2nd"/>
</dbReference>
<dbReference type="InterPro" id="IPR023408">
    <property type="entry name" value="MscS_beta-dom_sf"/>
</dbReference>
<dbReference type="PANTHER" id="PTHR30221:SF18">
    <property type="entry name" value="SLL0590 PROTEIN"/>
    <property type="match status" value="1"/>
</dbReference>
<dbReference type="Gene3D" id="3.30.70.100">
    <property type="match status" value="1"/>
</dbReference>
<feature type="transmembrane region" description="Helical" evidence="7">
    <location>
        <begin position="155"/>
        <end position="177"/>
    </location>
</feature>
<keyword evidence="6 7" id="KW-0472">Membrane</keyword>
<keyword evidence="8" id="KW-0732">Signal</keyword>
<evidence type="ECO:0000313" key="12">
    <source>
        <dbReference type="Proteomes" id="UP001054846"/>
    </source>
</evidence>
<evidence type="ECO:0000256" key="6">
    <source>
        <dbReference type="ARBA" id="ARBA00023136"/>
    </source>
</evidence>
<name>A0ABY3PIK2_9CYAN</name>
<dbReference type="SUPFAM" id="SSF82689">
    <property type="entry name" value="Mechanosensitive channel protein MscS (YggB), C-terminal domain"/>
    <property type="match status" value="1"/>
</dbReference>
<keyword evidence="3" id="KW-1003">Cell membrane</keyword>
<evidence type="ECO:0000256" key="2">
    <source>
        <dbReference type="ARBA" id="ARBA00008017"/>
    </source>
</evidence>
<dbReference type="RefSeq" id="WP_230840541.1">
    <property type="nucleotide sequence ID" value="NZ_CP063845.1"/>
</dbReference>
<evidence type="ECO:0000256" key="8">
    <source>
        <dbReference type="SAM" id="SignalP"/>
    </source>
</evidence>
<dbReference type="InterPro" id="IPR011066">
    <property type="entry name" value="MscS_channel_C_sf"/>
</dbReference>
<dbReference type="Pfam" id="PF21082">
    <property type="entry name" value="MS_channel_3rd"/>
    <property type="match status" value="1"/>
</dbReference>
<evidence type="ECO:0000259" key="10">
    <source>
        <dbReference type="Pfam" id="PF21082"/>
    </source>
</evidence>
<accession>A0ABY3PIK2</accession>
<dbReference type="InterPro" id="IPR045275">
    <property type="entry name" value="MscS_archaea/bacteria_type"/>
</dbReference>
<sequence length="550" mass="60887">MHPGFRWIVSRLVAVLVLSAALICPLSAQETSKTESKSPTAQTAAGAVALDGKTLFVIEVELGSASASERGKNTTERLVKFAQNQDQPLDALRIESGDKQGIPLTAISYPGGNLATFSEADARAAGKSRTALAKDSLEKIRSAVGRYRQERQTGYLLRSGAYTAVATVILLAALRVINHVFARLYRVLKAWENVYIRPIHIGSYELLQANQLDDLITFFARLVQIAVVLGLLAIYFPLVLDLFPWTRQIAAAFRGYFLSAFQTIGLAIIGYIPNVFFIISVVTVAYLALRFLRPLSEQLERETFVLPGFYPEWAKPTYRLLTWLTIALAAVVIFPYLPGFDSPAFQGISVFLGILVSLGSTSAIANIVAGTLLIYTRNFKVGDIVRLGDTVGRVLETSLLVTRIITVKNVVINIPNSDILTRQIENFNTVRELDKKLILHTKVFLGYEVPWRRAYEALKAAAARTTFIAQEPQPFVLQKELNEVYVTYELNAYIDALVMAQSNAELTVERIYSQLHENIRDCCQEAGIRIFAPSYEADPNEFGPAAGKLN</sequence>
<feature type="transmembrane region" description="Helical" evidence="7">
    <location>
        <begin position="218"/>
        <end position="240"/>
    </location>
</feature>
<feature type="domain" description="Mechanosensitive ion channel MscS" evidence="9">
    <location>
        <begin position="363"/>
        <end position="428"/>
    </location>
</feature>
<feature type="domain" description="Mechanosensitive ion channel MscS C-terminal" evidence="10">
    <location>
        <begin position="447"/>
        <end position="530"/>
    </location>
</feature>
<feature type="transmembrane region" description="Helical" evidence="7">
    <location>
        <begin position="260"/>
        <end position="289"/>
    </location>
</feature>
<evidence type="ECO:0000256" key="7">
    <source>
        <dbReference type="SAM" id="Phobius"/>
    </source>
</evidence>
<dbReference type="PANTHER" id="PTHR30221">
    <property type="entry name" value="SMALL-CONDUCTANCE MECHANOSENSITIVE CHANNEL"/>
    <property type="match status" value="1"/>
</dbReference>
<dbReference type="Gene3D" id="2.30.30.60">
    <property type="match status" value="1"/>
</dbReference>
<feature type="signal peptide" evidence="8">
    <location>
        <begin position="1"/>
        <end position="28"/>
    </location>
</feature>
<gene>
    <name evidence="11" type="ORF">ISF26_17185</name>
</gene>
<feature type="transmembrane region" description="Helical" evidence="7">
    <location>
        <begin position="350"/>
        <end position="376"/>
    </location>
</feature>
<dbReference type="EMBL" id="CP063845">
    <property type="protein sequence ID" value="UFP93510.1"/>
    <property type="molecule type" value="Genomic_DNA"/>
</dbReference>
<keyword evidence="4 7" id="KW-0812">Transmembrane</keyword>
<keyword evidence="5 7" id="KW-1133">Transmembrane helix</keyword>
<dbReference type="Pfam" id="PF00924">
    <property type="entry name" value="MS_channel_2nd"/>
    <property type="match status" value="1"/>
</dbReference>
<evidence type="ECO:0000259" key="9">
    <source>
        <dbReference type="Pfam" id="PF00924"/>
    </source>
</evidence>
<feature type="transmembrane region" description="Helical" evidence="7">
    <location>
        <begin position="320"/>
        <end position="338"/>
    </location>
</feature>
<dbReference type="InterPro" id="IPR049278">
    <property type="entry name" value="MS_channel_C"/>
</dbReference>
<dbReference type="Proteomes" id="UP001054846">
    <property type="component" value="Chromosome"/>
</dbReference>